<dbReference type="AntiFam" id="ANF00156">
    <property type="entry name" value="Shadow ORF (opposite yahK)"/>
</dbReference>
<sequence>MIRENTGSSSGFSAPTMIIFPCGFNKLNNGSIGCCAETVLIIPSKVPAAAIISAGSRLTTNSSAPRPSRASLFLPWSYVAQPAKPGNADVEARFVEPVVSQRAVSSDPCAEQRSSLIQRQIFRPADSEILIDHHDVGVTTVSDGAVGQNGVVRQNRLGTVILEIVGALIALPAGVHKTSHPNFVTDPEFLDLGTDFSYHSDDLMTGYDRVSGGAPFVLDGVKIGMADAAVQYFELNVAVAGGASGEIERRENSGRVSGSHPNAFTDDPAI</sequence>
<gene>
    <name evidence="2" type="ORF">Sradi_3734300</name>
</gene>
<dbReference type="AlphaFoldDB" id="A0AAW2PYA7"/>
<proteinExistence type="predicted"/>
<comment type="caution">
    <text evidence="2">The sequence shown here is derived from an EMBL/GenBank/DDBJ whole genome shotgun (WGS) entry which is preliminary data.</text>
</comment>
<organism evidence="2">
    <name type="scientific">Sesamum radiatum</name>
    <name type="common">Black benniseed</name>
    <dbReference type="NCBI Taxonomy" id="300843"/>
    <lineage>
        <taxon>Eukaryota</taxon>
        <taxon>Viridiplantae</taxon>
        <taxon>Streptophyta</taxon>
        <taxon>Embryophyta</taxon>
        <taxon>Tracheophyta</taxon>
        <taxon>Spermatophyta</taxon>
        <taxon>Magnoliopsida</taxon>
        <taxon>eudicotyledons</taxon>
        <taxon>Gunneridae</taxon>
        <taxon>Pentapetalae</taxon>
        <taxon>asterids</taxon>
        <taxon>lamiids</taxon>
        <taxon>Lamiales</taxon>
        <taxon>Pedaliaceae</taxon>
        <taxon>Sesamum</taxon>
    </lineage>
</organism>
<evidence type="ECO:0000313" key="2">
    <source>
        <dbReference type="EMBL" id="KAL0360498.1"/>
    </source>
</evidence>
<name>A0AAW2PYA7_SESRA</name>
<protein>
    <submittedName>
        <fullName evidence="2">Uncharacterized protein</fullName>
    </submittedName>
</protein>
<reference evidence="2" key="1">
    <citation type="submission" date="2020-06" db="EMBL/GenBank/DDBJ databases">
        <authorList>
            <person name="Li T."/>
            <person name="Hu X."/>
            <person name="Zhang T."/>
            <person name="Song X."/>
            <person name="Zhang H."/>
            <person name="Dai N."/>
            <person name="Sheng W."/>
            <person name="Hou X."/>
            <person name="Wei L."/>
        </authorList>
    </citation>
    <scope>NUCLEOTIDE SEQUENCE</scope>
    <source>
        <strain evidence="2">G02</strain>
        <tissue evidence="2">Leaf</tissue>
    </source>
</reference>
<evidence type="ECO:0000256" key="1">
    <source>
        <dbReference type="SAM" id="MobiDB-lite"/>
    </source>
</evidence>
<feature type="region of interest" description="Disordered" evidence="1">
    <location>
        <begin position="248"/>
        <end position="270"/>
    </location>
</feature>
<reference evidence="2" key="2">
    <citation type="journal article" date="2024" name="Plant">
        <title>Genomic evolution and insights into agronomic trait innovations of Sesamum species.</title>
        <authorList>
            <person name="Miao H."/>
            <person name="Wang L."/>
            <person name="Qu L."/>
            <person name="Liu H."/>
            <person name="Sun Y."/>
            <person name="Le M."/>
            <person name="Wang Q."/>
            <person name="Wei S."/>
            <person name="Zheng Y."/>
            <person name="Lin W."/>
            <person name="Duan Y."/>
            <person name="Cao H."/>
            <person name="Xiong S."/>
            <person name="Wang X."/>
            <person name="Wei L."/>
            <person name="Li C."/>
            <person name="Ma Q."/>
            <person name="Ju M."/>
            <person name="Zhao R."/>
            <person name="Li G."/>
            <person name="Mu C."/>
            <person name="Tian Q."/>
            <person name="Mei H."/>
            <person name="Zhang T."/>
            <person name="Gao T."/>
            <person name="Zhang H."/>
        </authorList>
    </citation>
    <scope>NUCLEOTIDE SEQUENCE</scope>
    <source>
        <strain evidence="2">G02</strain>
    </source>
</reference>
<dbReference type="EMBL" id="JACGWJ010000016">
    <property type="protein sequence ID" value="KAL0360498.1"/>
    <property type="molecule type" value="Genomic_DNA"/>
</dbReference>
<accession>A0AAW2PYA7</accession>